<feature type="transmembrane region" description="Helical" evidence="1">
    <location>
        <begin position="31"/>
        <end position="54"/>
    </location>
</feature>
<organism evidence="2 3">
    <name type="scientific">Metaplanococcus flavidus</name>
    <dbReference type="NCBI Taxonomy" id="569883"/>
    <lineage>
        <taxon>Bacteria</taxon>
        <taxon>Bacillati</taxon>
        <taxon>Bacillota</taxon>
        <taxon>Bacilli</taxon>
        <taxon>Bacillales</taxon>
        <taxon>Caryophanaceae</taxon>
        <taxon>Metaplanococcus</taxon>
    </lineage>
</organism>
<accession>A0ABW3L7D8</accession>
<evidence type="ECO:0000313" key="3">
    <source>
        <dbReference type="Proteomes" id="UP001597109"/>
    </source>
</evidence>
<evidence type="ECO:0000313" key="2">
    <source>
        <dbReference type="EMBL" id="MFD1030274.1"/>
    </source>
</evidence>
<keyword evidence="1" id="KW-0472">Membrane</keyword>
<dbReference type="RefSeq" id="WP_144841344.1">
    <property type="nucleotide sequence ID" value="NZ_JBHTKI010000003.1"/>
</dbReference>
<name>A0ABW3L7D8_9BACL</name>
<feature type="transmembrane region" description="Helical" evidence="1">
    <location>
        <begin position="75"/>
        <end position="97"/>
    </location>
</feature>
<gene>
    <name evidence="2" type="ORF">ACFQ1X_02330</name>
</gene>
<protein>
    <submittedName>
        <fullName evidence="2">Uncharacterized protein</fullName>
    </submittedName>
</protein>
<evidence type="ECO:0000256" key="1">
    <source>
        <dbReference type="SAM" id="Phobius"/>
    </source>
</evidence>
<keyword evidence="3" id="KW-1185">Reference proteome</keyword>
<keyword evidence="1" id="KW-1133">Transmembrane helix</keyword>
<sequence length="217" mass="25397">MYRSRSGYYWMYFIFILFIFSYIGFYVAEQYYLWSAFIGILFGVMVFFLALIPFTDYLANRLSRFTEEKELHAKGAFKFVLAFIVILPLALIAFSLFDEFGEKNLTKALSYVPGDVETVEFMSDGNAGVWQNSSKEAAAELHDFFGQYEVKKMSDSDWDSDVSKETGLMLTLHMKNHIIIAYIYENRMHLLNDGNYYSVMNGPIDMEWVAEYNERYN</sequence>
<reference evidence="3" key="1">
    <citation type="journal article" date="2019" name="Int. J. Syst. Evol. Microbiol.">
        <title>The Global Catalogue of Microorganisms (GCM) 10K type strain sequencing project: providing services to taxonomists for standard genome sequencing and annotation.</title>
        <authorList>
            <consortium name="The Broad Institute Genomics Platform"/>
            <consortium name="The Broad Institute Genome Sequencing Center for Infectious Disease"/>
            <person name="Wu L."/>
            <person name="Ma J."/>
        </authorList>
    </citation>
    <scope>NUCLEOTIDE SEQUENCE [LARGE SCALE GENOMIC DNA]</scope>
    <source>
        <strain evidence="3">CCUG 56756</strain>
    </source>
</reference>
<comment type="caution">
    <text evidence="2">The sequence shown here is derived from an EMBL/GenBank/DDBJ whole genome shotgun (WGS) entry which is preliminary data.</text>
</comment>
<dbReference type="Proteomes" id="UP001597109">
    <property type="component" value="Unassembled WGS sequence"/>
</dbReference>
<dbReference type="EMBL" id="JBHTKI010000003">
    <property type="protein sequence ID" value="MFD1030274.1"/>
    <property type="molecule type" value="Genomic_DNA"/>
</dbReference>
<keyword evidence="1" id="KW-0812">Transmembrane</keyword>
<feature type="transmembrane region" description="Helical" evidence="1">
    <location>
        <begin position="7"/>
        <end position="25"/>
    </location>
</feature>
<proteinExistence type="predicted"/>